<proteinExistence type="predicted"/>
<dbReference type="Proteomes" id="UP000009168">
    <property type="component" value="Unassembled WGS sequence"/>
</dbReference>
<feature type="region of interest" description="Disordered" evidence="2">
    <location>
        <begin position="1"/>
        <end position="71"/>
    </location>
</feature>
<dbReference type="KEGG" id="tet:TTHERM_00763030"/>
<dbReference type="OrthoDB" id="311952at2759"/>
<dbReference type="GO" id="GO:0016567">
    <property type="term" value="P:protein ubiquitination"/>
    <property type="evidence" value="ECO:0007669"/>
    <property type="project" value="TreeGrafter"/>
</dbReference>
<dbReference type="AlphaFoldDB" id="I7LXP9"/>
<dbReference type="PROSITE" id="PS50089">
    <property type="entry name" value="ZF_RING_2"/>
    <property type="match status" value="1"/>
</dbReference>
<dbReference type="SMART" id="SM00184">
    <property type="entry name" value="RING"/>
    <property type="match status" value="1"/>
</dbReference>
<reference evidence="5" key="1">
    <citation type="journal article" date="2006" name="PLoS Biol.">
        <title>Macronuclear genome sequence of the ciliate Tetrahymena thermophila, a model eukaryote.</title>
        <authorList>
            <person name="Eisen J.A."/>
            <person name="Coyne R.S."/>
            <person name="Wu M."/>
            <person name="Wu D."/>
            <person name="Thiagarajan M."/>
            <person name="Wortman J.R."/>
            <person name="Badger J.H."/>
            <person name="Ren Q."/>
            <person name="Amedeo P."/>
            <person name="Jones K.M."/>
            <person name="Tallon L.J."/>
            <person name="Delcher A.L."/>
            <person name="Salzberg S.L."/>
            <person name="Silva J.C."/>
            <person name="Haas B.J."/>
            <person name="Majoros W.H."/>
            <person name="Farzad M."/>
            <person name="Carlton J.M."/>
            <person name="Smith R.K. Jr."/>
            <person name="Garg J."/>
            <person name="Pearlman R.E."/>
            <person name="Karrer K.M."/>
            <person name="Sun L."/>
            <person name="Manning G."/>
            <person name="Elde N.C."/>
            <person name="Turkewitz A.P."/>
            <person name="Asai D.J."/>
            <person name="Wilkes D.E."/>
            <person name="Wang Y."/>
            <person name="Cai H."/>
            <person name="Collins K."/>
            <person name="Stewart B.A."/>
            <person name="Lee S.R."/>
            <person name="Wilamowska K."/>
            <person name="Weinberg Z."/>
            <person name="Ruzzo W.L."/>
            <person name="Wloga D."/>
            <person name="Gaertig J."/>
            <person name="Frankel J."/>
            <person name="Tsao C.-C."/>
            <person name="Gorovsky M.A."/>
            <person name="Keeling P.J."/>
            <person name="Waller R.F."/>
            <person name="Patron N.J."/>
            <person name="Cherry J.M."/>
            <person name="Stover N.A."/>
            <person name="Krieger C.J."/>
            <person name="del Toro C."/>
            <person name="Ryder H.F."/>
            <person name="Williamson S.C."/>
            <person name="Barbeau R.A."/>
            <person name="Hamilton E.P."/>
            <person name="Orias E."/>
        </authorList>
    </citation>
    <scope>NUCLEOTIDE SEQUENCE [LARGE SCALE GENOMIC DNA]</scope>
    <source>
        <strain evidence="5">SB210</strain>
    </source>
</reference>
<dbReference type="eggNOG" id="KOG4265">
    <property type="taxonomic scope" value="Eukaryota"/>
</dbReference>
<evidence type="ECO:0000259" key="3">
    <source>
        <dbReference type="PROSITE" id="PS50089"/>
    </source>
</evidence>
<dbReference type="InParanoid" id="I7LXP9"/>
<dbReference type="InterPro" id="IPR013083">
    <property type="entry name" value="Znf_RING/FYVE/PHD"/>
</dbReference>
<organism evidence="4 5">
    <name type="scientific">Tetrahymena thermophila (strain SB210)</name>
    <dbReference type="NCBI Taxonomy" id="312017"/>
    <lineage>
        <taxon>Eukaryota</taxon>
        <taxon>Sar</taxon>
        <taxon>Alveolata</taxon>
        <taxon>Ciliophora</taxon>
        <taxon>Intramacronucleata</taxon>
        <taxon>Oligohymenophorea</taxon>
        <taxon>Hymenostomatida</taxon>
        <taxon>Tetrahymenina</taxon>
        <taxon>Tetrahymenidae</taxon>
        <taxon>Tetrahymena</taxon>
    </lineage>
</organism>
<evidence type="ECO:0000256" key="2">
    <source>
        <dbReference type="SAM" id="MobiDB-lite"/>
    </source>
</evidence>
<feature type="domain" description="RING-type" evidence="3">
    <location>
        <begin position="261"/>
        <end position="302"/>
    </location>
</feature>
<dbReference type="Gene3D" id="3.30.40.10">
    <property type="entry name" value="Zinc/RING finger domain, C3HC4 (zinc finger)"/>
    <property type="match status" value="1"/>
</dbReference>
<evidence type="ECO:0000313" key="5">
    <source>
        <dbReference type="Proteomes" id="UP000009168"/>
    </source>
</evidence>
<feature type="compositionally biased region" description="Low complexity" evidence="2">
    <location>
        <begin position="1"/>
        <end position="12"/>
    </location>
</feature>
<evidence type="ECO:0000313" key="4">
    <source>
        <dbReference type="EMBL" id="EAS05116.3"/>
    </source>
</evidence>
<keyword evidence="5" id="KW-1185">Reference proteome</keyword>
<feature type="compositionally biased region" description="Low complexity" evidence="2">
    <location>
        <begin position="19"/>
        <end position="52"/>
    </location>
</feature>
<dbReference type="GO" id="GO:0008270">
    <property type="term" value="F:zinc ion binding"/>
    <property type="evidence" value="ECO:0007669"/>
    <property type="project" value="UniProtKB-KW"/>
</dbReference>
<dbReference type="InterPro" id="IPR045194">
    <property type="entry name" value="MGRN1/RNF157-like"/>
</dbReference>
<keyword evidence="1" id="KW-0479">Metal-binding</keyword>
<dbReference type="InterPro" id="IPR001841">
    <property type="entry name" value="Znf_RING"/>
</dbReference>
<dbReference type="GO" id="GO:0005737">
    <property type="term" value="C:cytoplasm"/>
    <property type="evidence" value="ECO:0007669"/>
    <property type="project" value="TreeGrafter"/>
</dbReference>
<evidence type="ECO:0000256" key="1">
    <source>
        <dbReference type="PROSITE-ProRule" id="PRU00175"/>
    </source>
</evidence>
<gene>
    <name evidence="4" type="ORF">TTHERM_00763030</name>
</gene>
<dbReference type="RefSeq" id="XP_001025361.3">
    <property type="nucleotide sequence ID" value="XM_001025361.3"/>
</dbReference>
<accession>I7LXP9</accession>
<dbReference type="GO" id="GO:0061630">
    <property type="term" value="F:ubiquitin protein ligase activity"/>
    <property type="evidence" value="ECO:0007669"/>
    <property type="project" value="UniProtKB-EC"/>
</dbReference>
<dbReference type="PANTHER" id="PTHR22996:SF0">
    <property type="entry name" value="RE60872P-RELATED"/>
    <property type="match status" value="1"/>
</dbReference>
<keyword evidence="1" id="KW-0862">Zinc</keyword>
<dbReference type="EMBL" id="GG662407">
    <property type="protein sequence ID" value="EAS05116.3"/>
    <property type="molecule type" value="Genomic_DNA"/>
</dbReference>
<dbReference type="GeneID" id="7845462"/>
<dbReference type="Pfam" id="PF13920">
    <property type="entry name" value="zf-C3HC4_3"/>
    <property type="match status" value="1"/>
</dbReference>
<dbReference type="PANTHER" id="PTHR22996">
    <property type="entry name" value="MAHOGUNIN"/>
    <property type="match status" value="1"/>
</dbReference>
<name>I7LXP9_TETTS</name>
<protein>
    <submittedName>
        <fullName evidence="4">RING zinc finger protein, putative</fullName>
    </submittedName>
</protein>
<dbReference type="SUPFAM" id="SSF57850">
    <property type="entry name" value="RING/U-box"/>
    <property type="match status" value="1"/>
</dbReference>
<sequence>MGNGSSNSSSSSSRHRQNQRQQNRQQQQPAPQQNNRQQQQYQNQNPPQQQQFPQPPPPQMSQLPQYGPPAFRQGFSGAGGVQVIQNDIIFKKNSAKFVKQDNGWVFQFEFDALKPVTISAYFLVQQSLRFFSQLHESYSDEKAKFELSFNACQRNQQFTCSFPLQLETLNSKYFENKDKFWPIIVQMKRDDAYLEQKNLFYYFTIQQKQNEFLPFLKKQVLELNNESYEISEIYGVENTDLVHGEAAEQKQANMDDCNKECIICMTDLIDTVIMPCKHMCICVECAKTFQQKKSNRLCPVCRKEIESFLRISKQQQSQGQQKPQK</sequence>
<keyword evidence="1" id="KW-0863">Zinc-finger</keyword>